<dbReference type="Proteomes" id="UP000243459">
    <property type="component" value="Chromosome 6"/>
</dbReference>
<dbReference type="InterPro" id="IPR044600">
    <property type="entry name" value="ATL1/ATL16-like"/>
</dbReference>
<evidence type="ECO:0000256" key="12">
    <source>
        <dbReference type="ARBA" id="ARBA00023136"/>
    </source>
</evidence>
<evidence type="ECO:0000259" key="17">
    <source>
        <dbReference type="PROSITE" id="PS50089"/>
    </source>
</evidence>
<dbReference type="Gramene" id="ONK66000">
    <property type="protein sequence ID" value="ONK66000"/>
    <property type="gene ID" value="A4U43_C06F3150"/>
</dbReference>
<evidence type="ECO:0000256" key="14">
    <source>
        <dbReference type="PROSITE-ProRule" id="PRU00175"/>
    </source>
</evidence>
<evidence type="ECO:0000313" key="19">
    <source>
        <dbReference type="Proteomes" id="UP000243459"/>
    </source>
</evidence>
<comment type="pathway">
    <text evidence="3">Protein modification; protein ubiquitination.</text>
</comment>
<comment type="subcellular location">
    <subcellularLocation>
        <location evidence="2">Membrane</location>
        <topology evidence="2">Single-pass membrane protein</topology>
    </subcellularLocation>
</comment>
<name>A0A5P1EPN5_ASPOF</name>
<dbReference type="OrthoDB" id="8062037at2759"/>
<feature type="region of interest" description="Disordered" evidence="15">
    <location>
        <begin position="239"/>
        <end position="266"/>
    </location>
</feature>
<comment type="similarity">
    <text evidence="13">Belongs to the RING-type zinc finger family. ATL subfamily.</text>
</comment>
<evidence type="ECO:0000256" key="9">
    <source>
        <dbReference type="ARBA" id="ARBA00022786"/>
    </source>
</evidence>
<keyword evidence="8 14" id="KW-0863">Zinc-finger</keyword>
<keyword evidence="9" id="KW-0833">Ubl conjugation pathway</keyword>
<evidence type="ECO:0000256" key="15">
    <source>
        <dbReference type="SAM" id="MobiDB-lite"/>
    </source>
</evidence>
<dbReference type="FunFam" id="3.30.40.10:FF:000475">
    <property type="entry name" value="RING-H2 finger protein ATL3"/>
    <property type="match status" value="1"/>
</dbReference>
<dbReference type="CDD" id="cd16461">
    <property type="entry name" value="RING-H2_EL5-like"/>
    <property type="match status" value="1"/>
</dbReference>
<evidence type="ECO:0000256" key="5">
    <source>
        <dbReference type="ARBA" id="ARBA00022679"/>
    </source>
</evidence>
<dbReference type="Gene3D" id="3.30.40.10">
    <property type="entry name" value="Zinc/RING finger domain, C3HC4 (zinc finger)"/>
    <property type="match status" value="1"/>
</dbReference>
<protein>
    <recommendedName>
        <fullName evidence="4">RING-type E3 ubiquitin transferase</fullName>
        <ecNumber evidence="4">2.3.2.27</ecNumber>
    </recommendedName>
</protein>
<sequence>MATAADAAASISMQVMIVAVVFLFMAVIFVLFLYLFARYFMGSSAVLRRSRARFVFVAADQIQAAQRGLDAEVLKSLPVSMFNPSEFKGGLECAVCLSELSEGEEVRLLPKCNHGFHVECIDMWFHSHSTCPVCRTSVTGEFSFETRPQESVSAGGYSTELPNFPTNVLFWGNQDEVSNGVPQEESSRSSMLVIDIPRRSSRFSEDEMKSPMEEGAKTPKSARLRSLRRLLSRGKMVIGSSCSPREVDIEQGEGSSLTPKTPNGRS</sequence>
<dbReference type="SUPFAM" id="SSF57850">
    <property type="entry name" value="RING/U-box"/>
    <property type="match status" value="1"/>
</dbReference>
<dbReference type="AlphaFoldDB" id="A0A5P1EPN5"/>
<evidence type="ECO:0000256" key="2">
    <source>
        <dbReference type="ARBA" id="ARBA00004167"/>
    </source>
</evidence>
<gene>
    <name evidence="18" type="ORF">A4U43_C06F3150</name>
</gene>
<accession>A0A5P1EPN5</accession>
<evidence type="ECO:0000256" key="6">
    <source>
        <dbReference type="ARBA" id="ARBA00022692"/>
    </source>
</evidence>
<evidence type="ECO:0000313" key="18">
    <source>
        <dbReference type="EMBL" id="ONK66000.1"/>
    </source>
</evidence>
<evidence type="ECO:0000256" key="4">
    <source>
        <dbReference type="ARBA" id="ARBA00012483"/>
    </source>
</evidence>
<comment type="catalytic activity">
    <reaction evidence="1">
        <text>S-ubiquitinyl-[E2 ubiquitin-conjugating enzyme]-L-cysteine + [acceptor protein]-L-lysine = [E2 ubiquitin-conjugating enzyme]-L-cysteine + N(6)-ubiquitinyl-[acceptor protein]-L-lysine.</text>
        <dbReference type="EC" id="2.3.2.27"/>
    </reaction>
</comment>
<evidence type="ECO:0000256" key="10">
    <source>
        <dbReference type="ARBA" id="ARBA00022833"/>
    </source>
</evidence>
<evidence type="ECO:0000256" key="11">
    <source>
        <dbReference type="ARBA" id="ARBA00022989"/>
    </source>
</evidence>
<evidence type="ECO:0000256" key="8">
    <source>
        <dbReference type="ARBA" id="ARBA00022771"/>
    </source>
</evidence>
<evidence type="ECO:0000256" key="13">
    <source>
        <dbReference type="ARBA" id="ARBA00024209"/>
    </source>
</evidence>
<proteinExistence type="inferred from homology"/>
<reference evidence="19" key="1">
    <citation type="journal article" date="2017" name="Nat. Commun.">
        <title>The asparagus genome sheds light on the origin and evolution of a young Y chromosome.</title>
        <authorList>
            <person name="Harkess A."/>
            <person name="Zhou J."/>
            <person name="Xu C."/>
            <person name="Bowers J.E."/>
            <person name="Van der Hulst R."/>
            <person name="Ayyampalayam S."/>
            <person name="Mercati F."/>
            <person name="Riccardi P."/>
            <person name="McKain M.R."/>
            <person name="Kakrana A."/>
            <person name="Tang H."/>
            <person name="Ray J."/>
            <person name="Groenendijk J."/>
            <person name="Arikit S."/>
            <person name="Mathioni S.M."/>
            <person name="Nakano M."/>
            <person name="Shan H."/>
            <person name="Telgmann-Rauber A."/>
            <person name="Kanno A."/>
            <person name="Yue Z."/>
            <person name="Chen H."/>
            <person name="Li W."/>
            <person name="Chen Y."/>
            <person name="Xu X."/>
            <person name="Zhang Y."/>
            <person name="Luo S."/>
            <person name="Chen H."/>
            <person name="Gao J."/>
            <person name="Mao Z."/>
            <person name="Pires J.C."/>
            <person name="Luo M."/>
            <person name="Kudrna D."/>
            <person name="Wing R.A."/>
            <person name="Meyers B.C."/>
            <person name="Yi K."/>
            <person name="Kong H."/>
            <person name="Lavrijsen P."/>
            <person name="Sunseri F."/>
            <person name="Falavigna A."/>
            <person name="Ye Y."/>
            <person name="Leebens-Mack J.H."/>
            <person name="Chen G."/>
        </authorList>
    </citation>
    <scope>NUCLEOTIDE SEQUENCE [LARGE SCALE GENOMIC DNA]</scope>
    <source>
        <strain evidence="19">cv. DH0086</strain>
    </source>
</reference>
<dbReference type="PANTHER" id="PTHR46913">
    <property type="entry name" value="RING-H2 FINGER PROTEIN ATL16"/>
    <property type="match status" value="1"/>
</dbReference>
<keyword evidence="12 16" id="KW-0472">Membrane</keyword>
<dbReference type="GO" id="GO:0016567">
    <property type="term" value="P:protein ubiquitination"/>
    <property type="evidence" value="ECO:0007669"/>
    <property type="project" value="InterPro"/>
</dbReference>
<keyword evidence="19" id="KW-1185">Reference proteome</keyword>
<dbReference type="PANTHER" id="PTHR46913:SF1">
    <property type="entry name" value="RING-H2 FINGER PROTEIN ATL16"/>
    <property type="match status" value="1"/>
</dbReference>
<evidence type="ECO:0000256" key="7">
    <source>
        <dbReference type="ARBA" id="ARBA00022723"/>
    </source>
</evidence>
<organism evidence="18 19">
    <name type="scientific">Asparagus officinalis</name>
    <name type="common">Garden asparagus</name>
    <dbReference type="NCBI Taxonomy" id="4686"/>
    <lineage>
        <taxon>Eukaryota</taxon>
        <taxon>Viridiplantae</taxon>
        <taxon>Streptophyta</taxon>
        <taxon>Embryophyta</taxon>
        <taxon>Tracheophyta</taxon>
        <taxon>Spermatophyta</taxon>
        <taxon>Magnoliopsida</taxon>
        <taxon>Liliopsida</taxon>
        <taxon>Asparagales</taxon>
        <taxon>Asparagaceae</taxon>
        <taxon>Asparagoideae</taxon>
        <taxon>Asparagus</taxon>
    </lineage>
</organism>
<keyword evidence="5" id="KW-0808">Transferase</keyword>
<dbReference type="Pfam" id="PF13639">
    <property type="entry name" value="zf-RING_2"/>
    <property type="match status" value="1"/>
</dbReference>
<feature type="transmembrane region" description="Helical" evidence="16">
    <location>
        <begin position="15"/>
        <end position="41"/>
    </location>
</feature>
<dbReference type="OMA" id="EMLVIDI"/>
<evidence type="ECO:0000256" key="3">
    <source>
        <dbReference type="ARBA" id="ARBA00004906"/>
    </source>
</evidence>
<dbReference type="EMBL" id="CM007386">
    <property type="protein sequence ID" value="ONK66000.1"/>
    <property type="molecule type" value="Genomic_DNA"/>
</dbReference>
<dbReference type="SMART" id="SM00184">
    <property type="entry name" value="RING"/>
    <property type="match status" value="1"/>
</dbReference>
<dbReference type="GO" id="GO:0061630">
    <property type="term" value="F:ubiquitin protein ligase activity"/>
    <property type="evidence" value="ECO:0007669"/>
    <property type="project" value="UniProtKB-EC"/>
</dbReference>
<feature type="compositionally biased region" description="Polar residues" evidence="15">
    <location>
        <begin position="253"/>
        <end position="266"/>
    </location>
</feature>
<dbReference type="PROSITE" id="PS50089">
    <property type="entry name" value="ZF_RING_2"/>
    <property type="match status" value="1"/>
</dbReference>
<evidence type="ECO:0000256" key="1">
    <source>
        <dbReference type="ARBA" id="ARBA00000900"/>
    </source>
</evidence>
<dbReference type="InterPro" id="IPR013083">
    <property type="entry name" value="Znf_RING/FYVE/PHD"/>
</dbReference>
<dbReference type="GO" id="GO:0016020">
    <property type="term" value="C:membrane"/>
    <property type="evidence" value="ECO:0007669"/>
    <property type="project" value="UniProtKB-SubCell"/>
</dbReference>
<evidence type="ECO:0000256" key="16">
    <source>
        <dbReference type="SAM" id="Phobius"/>
    </source>
</evidence>
<feature type="region of interest" description="Disordered" evidence="15">
    <location>
        <begin position="200"/>
        <end position="224"/>
    </location>
</feature>
<dbReference type="GO" id="GO:0008270">
    <property type="term" value="F:zinc ion binding"/>
    <property type="evidence" value="ECO:0007669"/>
    <property type="project" value="UniProtKB-KW"/>
</dbReference>
<keyword evidence="10" id="KW-0862">Zinc</keyword>
<feature type="compositionally biased region" description="Basic and acidic residues" evidence="15">
    <location>
        <begin position="200"/>
        <end position="217"/>
    </location>
</feature>
<dbReference type="InterPro" id="IPR001841">
    <property type="entry name" value="Znf_RING"/>
</dbReference>
<keyword evidence="6 16" id="KW-0812">Transmembrane</keyword>
<keyword evidence="11 16" id="KW-1133">Transmembrane helix</keyword>
<dbReference type="EC" id="2.3.2.27" evidence="4"/>
<keyword evidence="7" id="KW-0479">Metal-binding</keyword>
<feature type="domain" description="RING-type" evidence="17">
    <location>
        <begin position="93"/>
        <end position="135"/>
    </location>
</feature>